<organism evidence="2 3">
    <name type="scientific">Molossus molossus</name>
    <name type="common">Pallas' mastiff bat</name>
    <name type="synonym">Vespertilio molossus</name>
    <dbReference type="NCBI Taxonomy" id="27622"/>
    <lineage>
        <taxon>Eukaryota</taxon>
        <taxon>Metazoa</taxon>
        <taxon>Chordata</taxon>
        <taxon>Craniata</taxon>
        <taxon>Vertebrata</taxon>
        <taxon>Euteleostomi</taxon>
        <taxon>Mammalia</taxon>
        <taxon>Eutheria</taxon>
        <taxon>Laurasiatheria</taxon>
        <taxon>Chiroptera</taxon>
        <taxon>Yangochiroptera</taxon>
        <taxon>Molossidae</taxon>
        <taxon>Molossus</taxon>
    </lineage>
</organism>
<accession>A0A7J8CBC2</accession>
<gene>
    <name evidence="2" type="ORF">HJG59_017093</name>
</gene>
<name>A0A7J8CBC2_MOLMO</name>
<proteinExistence type="predicted"/>
<dbReference type="GO" id="GO:1990904">
    <property type="term" value="C:ribonucleoprotein complex"/>
    <property type="evidence" value="ECO:0007669"/>
    <property type="project" value="UniProtKB-KW"/>
</dbReference>
<dbReference type="AlphaFoldDB" id="A0A7J8CBC2"/>
<feature type="compositionally biased region" description="Low complexity" evidence="1">
    <location>
        <begin position="59"/>
        <end position="76"/>
    </location>
</feature>
<protein>
    <submittedName>
        <fullName evidence="2">Small nuclear ribonucleoprotein U1 subunit 70</fullName>
    </submittedName>
</protein>
<evidence type="ECO:0000313" key="3">
    <source>
        <dbReference type="Proteomes" id="UP000550707"/>
    </source>
</evidence>
<feature type="region of interest" description="Disordered" evidence="1">
    <location>
        <begin position="1"/>
        <end position="89"/>
    </location>
</feature>
<sequence length="107" mass="10372">MRGRAPPRFPTGTGTGTASGSAGREAARETKNENGDAPALGTGGGAQGVVTRMSGGAPGSEARTRTGTGSGEAAEAGSEHAGSESARRSCVVVEVVATWSRGEGPGS</sequence>
<evidence type="ECO:0000256" key="1">
    <source>
        <dbReference type="SAM" id="MobiDB-lite"/>
    </source>
</evidence>
<evidence type="ECO:0000313" key="2">
    <source>
        <dbReference type="EMBL" id="KAF6408099.1"/>
    </source>
</evidence>
<feature type="compositionally biased region" description="Low complexity" evidence="1">
    <location>
        <begin position="1"/>
        <end position="24"/>
    </location>
</feature>
<keyword evidence="2" id="KW-0687">Ribonucleoprotein</keyword>
<feature type="compositionally biased region" description="Basic and acidic residues" evidence="1">
    <location>
        <begin position="25"/>
        <end position="34"/>
    </location>
</feature>
<dbReference type="EMBL" id="JACASF010000021">
    <property type="protein sequence ID" value="KAF6408099.1"/>
    <property type="molecule type" value="Genomic_DNA"/>
</dbReference>
<comment type="caution">
    <text evidence="2">The sequence shown here is derived from an EMBL/GenBank/DDBJ whole genome shotgun (WGS) entry which is preliminary data.</text>
</comment>
<feature type="compositionally biased region" description="Basic and acidic residues" evidence="1">
    <location>
        <begin position="77"/>
        <end position="87"/>
    </location>
</feature>
<keyword evidence="3" id="KW-1185">Reference proteome</keyword>
<reference evidence="2 3" key="1">
    <citation type="journal article" date="2020" name="Nature">
        <title>Six reference-quality genomes reveal evolution of bat adaptations.</title>
        <authorList>
            <person name="Jebb D."/>
            <person name="Huang Z."/>
            <person name="Pippel M."/>
            <person name="Hughes G.M."/>
            <person name="Lavrichenko K."/>
            <person name="Devanna P."/>
            <person name="Winkler S."/>
            <person name="Jermiin L.S."/>
            <person name="Skirmuntt E.C."/>
            <person name="Katzourakis A."/>
            <person name="Burkitt-Gray L."/>
            <person name="Ray D.A."/>
            <person name="Sullivan K.A.M."/>
            <person name="Roscito J.G."/>
            <person name="Kirilenko B.M."/>
            <person name="Davalos L.M."/>
            <person name="Corthals A.P."/>
            <person name="Power M.L."/>
            <person name="Jones G."/>
            <person name="Ransome R.D."/>
            <person name="Dechmann D.K.N."/>
            <person name="Locatelli A.G."/>
            <person name="Puechmaille S.J."/>
            <person name="Fedrigo O."/>
            <person name="Jarvis E.D."/>
            <person name="Hiller M."/>
            <person name="Vernes S.C."/>
            <person name="Myers E.W."/>
            <person name="Teeling E.C."/>
        </authorList>
    </citation>
    <scope>NUCLEOTIDE SEQUENCE [LARGE SCALE GENOMIC DNA]</scope>
    <source>
        <strain evidence="2">MMolMol1</strain>
        <tissue evidence="2">Muscle</tissue>
    </source>
</reference>
<dbReference type="Proteomes" id="UP000550707">
    <property type="component" value="Unassembled WGS sequence"/>
</dbReference>